<name>A0ABV6HKM2_9SPHI</name>
<dbReference type="InterPro" id="IPR025877">
    <property type="entry name" value="MobA-like_NTP_Trfase"/>
</dbReference>
<dbReference type="CDD" id="cd04182">
    <property type="entry name" value="GT_2_like_f"/>
    <property type="match status" value="1"/>
</dbReference>
<protein>
    <submittedName>
        <fullName evidence="2">NTP transferase domain-containing protein</fullName>
    </submittedName>
</protein>
<dbReference type="Pfam" id="PF12804">
    <property type="entry name" value="NTP_transf_3"/>
    <property type="match status" value="1"/>
</dbReference>
<dbReference type="PANTHER" id="PTHR43777">
    <property type="entry name" value="MOLYBDENUM COFACTOR CYTIDYLYLTRANSFERASE"/>
    <property type="match status" value="1"/>
</dbReference>
<evidence type="ECO:0000313" key="2">
    <source>
        <dbReference type="EMBL" id="MFC0319441.1"/>
    </source>
</evidence>
<proteinExistence type="predicted"/>
<sequence length="212" mass="23449">MKNIQNGIILLAAGSSQRIGRPKQLLSYRGSTLVRRSVQIAEATNPAALVVVLGAAADLVKDEIRGQKINLVYNPDFKNGIASSIRCGVDYLLKHYAAIENIIIMVCDQPYVSKKHINRLMEEQRKTDAKIVASSYADQLGVPALFNKTLFNELTLLTGDIGAKKLIQKHRAEAIAIPLSYGEIDVDTEEAYTRLIASTIEKKQLKQRKNDS</sequence>
<dbReference type="PANTHER" id="PTHR43777:SF1">
    <property type="entry name" value="MOLYBDENUM COFACTOR CYTIDYLYLTRANSFERASE"/>
    <property type="match status" value="1"/>
</dbReference>
<keyword evidence="2" id="KW-0808">Transferase</keyword>
<dbReference type="InterPro" id="IPR029044">
    <property type="entry name" value="Nucleotide-diphossugar_trans"/>
</dbReference>
<feature type="domain" description="MobA-like NTP transferase" evidence="1">
    <location>
        <begin position="9"/>
        <end position="170"/>
    </location>
</feature>
<dbReference type="SUPFAM" id="SSF53448">
    <property type="entry name" value="Nucleotide-diphospho-sugar transferases"/>
    <property type="match status" value="1"/>
</dbReference>
<comment type="caution">
    <text evidence="2">The sequence shown here is derived from an EMBL/GenBank/DDBJ whole genome shotgun (WGS) entry which is preliminary data.</text>
</comment>
<reference evidence="2 3" key="1">
    <citation type="submission" date="2024-09" db="EMBL/GenBank/DDBJ databases">
        <authorList>
            <person name="Sun Q."/>
            <person name="Mori K."/>
        </authorList>
    </citation>
    <scope>NUCLEOTIDE SEQUENCE [LARGE SCALE GENOMIC DNA]</scope>
    <source>
        <strain evidence="2 3">CCM 7765</strain>
    </source>
</reference>
<evidence type="ECO:0000313" key="3">
    <source>
        <dbReference type="Proteomes" id="UP001589774"/>
    </source>
</evidence>
<organism evidence="2 3">
    <name type="scientific">Olivibacter oleidegradans</name>
    <dbReference type="NCBI Taxonomy" id="760123"/>
    <lineage>
        <taxon>Bacteria</taxon>
        <taxon>Pseudomonadati</taxon>
        <taxon>Bacteroidota</taxon>
        <taxon>Sphingobacteriia</taxon>
        <taxon>Sphingobacteriales</taxon>
        <taxon>Sphingobacteriaceae</taxon>
        <taxon>Olivibacter</taxon>
    </lineage>
</organism>
<evidence type="ECO:0000259" key="1">
    <source>
        <dbReference type="Pfam" id="PF12804"/>
    </source>
</evidence>
<gene>
    <name evidence="2" type="ORF">ACFFI0_14065</name>
</gene>
<accession>A0ABV6HKM2</accession>
<dbReference type="GO" id="GO:0016740">
    <property type="term" value="F:transferase activity"/>
    <property type="evidence" value="ECO:0007669"/>
    <property type="project" value="UniProtKB-KW"/>
</dbReference>
<dbReference type="Proteomes" id="UP001589774">
    <property type="component" value="Unassembled WGS sequence"/>
</dbReference>
<keyword evidence="3" id="KW-1185">Reference proteome</keyword>
<dbReference type="Gene3D" id="3.90.550.10">
    <property type="entry name" value="Spore Coat Polysaccharide Biosynthesis Protein SpsA, Chain A"/>
    <property type="match status" value="1"/>
</dbReference>
<dbReference type="EMBL" id="JBHLWO010000002">
    <property type="protein sequence ID" value="MFC0319441.1"/>
    <property type="molecule type" value="Genomic_DNA"/>
</dbReference>
<dbReference type="RefSeq" id="WP_130855945.1">
    <property type="nucleotide sequence ID" value="NZ_JBHLWO010000002.1"/>
</dbReference>